<organism evidence="2 3">
    <name type="scientific">Mycena pura</name>
    <dbReference type="NCBI Taxonomy" id="153505"/>
    <lineage>
        <taxon>Eukaryota</taxon>
        <taxon>Fungi</taxon>
        <taxon>Dikarya</taxon>
        <taxon>Basidiomycota</taxon>
        <taxon>Agaricomycotina</taxon>
        <taxon>Agaricomycetes</taxon>
        <taxon>Agaricomycetidae</taxon>
        <taxon>Agaricales</taxon>
        <taxon>Marasmiineae</taxon>
        <taxon>Mycenaceae</taxon>
        <taxon>Mycena</taxon>
    </lineage>
</organism>
<feature type="compositionally biased region" description="Basic and acidic residues" evidence="1">
    <location>
        <begin position="170"/>
        <end position="190"/>
    </location>
</feature>
<proteinExistence type="predicted"/>
<evidence type="ECO:0000313" key="3">
    <source>
        <dbReference type="Proteomes" id="UP001219525"/>
    </source>
</evidence>
<sequence>MPARHSIAAAPRTPHVILAQAGKLARAWTYETACGCHTSTGLGRGFGSSRAIWRIDGSLDVVRCAAFGLCSSQSDLLFPQTKGALSELIPARDDLDARLARVRALASPFVQEGVGGAPILPGIPGRCDGGVSAGWRDTTSGHRTDGGRFAEMAGATQDGSLRVGSGATQDGRRRSLREHGRSGGTRSLRETWTDGGRFAKMDGRAARGRFAKHGWSGGTRSLRETWMVGRHAVASREMDGRAPRRGLAALLAPLVTAAKRWFLRSGSKGGTGTRS</sequence>
<keyword evidence="3" id="KW-1185">Reference proteome</keyword>
<protein>
    <submittedName>
        <fullName evidence="2">Uncharacterized protein</fullName>
    </submittedName>
</protein>
<evidence type="ECO:0000313" key="2">
    <source>
        <dbReference type="EMBL" id="KAJ7201380.1"/>
    </source>
</evidence>
<comment type="caution">
    <text evidence="2">The sequence shown here is derived from an EMBL/GenBank/DDBJ whole genome shotgun (WGS) entry which is preliminary data.</text>
</comment>
<feature type="region of interest" description="Disordered" evidence="1">
    <location>
        <begin position="154"/>
        <end position="190"/>
    </location>
</feature>
<name>A0AAD6Y670_9AGAR</name>
<gene>
    <name evidence="2" type="ORF">GGX14DRAFT_656681</name>
</gene>
<reference evidence="2" key="1">
    <citation type="submission" date="2023-03" db="EMBL/GenBank/DDBJ databases">
        <title>Massive genome expansion in bonnet fungi (Mycena s.s.) driven by repeated elements and novel gene families across ecological guilds.</title>
        <authorList>
            <consortium name="Lawrence Berkeley National Laboratory"/>
            <person name="Harder C.B."/>
            <person name="Miyauchi S."/>
            <person name="Viragh M."/>
            <person name="Kuo A."/>
            <person name="Thoen E."/>
            <person name="Andreopoulos B."/>
            <person name="Lu D."/>
            <person name="Skrede I."/>
            <person name="Drula E."/>
            <person name="Henrissat B."/>
            <person name="Morin E."/>
            <person name="Kohler A."/>
            <person name="Barry K."/>
            <person name="LaButti K."/>
            <person name="Morin E."/>
            <person name="Salamov A."/>
            <person name="Lipzen A."/>
            <person name="Mereny Z."/>
            <person name="Hegedus B."/>
            <person name="Baldrian P."/>
            <person name="Stursova M."/>
            <person name="Weitz H."/>
            <person name="Taylor A."/>
            <person name="Grigoriev I.V."/>
            <person name="Nagy L.G."/>
            <person name="Martin F."/>
            <person name="Kauserud H."/>
        </authorList>
    </citation>
    <scope>NUCLEOTIDE SEQUENCE</scope>
    <source>
        <strain evidence="2">9144</strain>
    </source>
</reference>
<dbReference type="EMBL" id="JARJCW010000059">
    <property type="protein sequence ID" value="KAJ7201380.1"/>
    <property type="molecule type" value="Genomic_DNA"/>
</dbReference>
<dbReference type="AlphaFoldDB" id="A0AAD6Y670"/>
<accession>A0AAD6Y670</accession>
<dbReference type="Proteomes" id="UP001219525">
    <property type="component" value="Unassembled WGS sequence"/>
</dbReference>
<evidence type="ECO:0000256" key="1">
    <source>
        <dbReference type="SAM" id="MobiDB-lite"/>
    </source>
</evidence>